<dbReference type="Pfam" id="PF02458">
    <property type="entry name" value="Transferase"/>
    <property type="match status" value="1"/>
</dbReference>
<dbReference type="PANTHER" id="PTHR31147:SF66">
    <property type="entry name" value="OS05G0315700 PROTEIN"/>
    <property type="match status" value="1"/>
</dbReference>
<comment type="similarity">
    <text evidence="1">Belongs to the plant acyltransferase family.</text>
</comment>
<name>R0FKS2_9BRAS</name>
<accession>R0FKS2</accession>
<reference evidence="4" key="1">
    <citation type="journal article" date="2013" name="Nat. Genet.">
        <title>The Capsella rubella genome and the genomic consequences of rapid mating system evolution.</title>
        <authorList>
            <person name="Slotte T."/>
            <person name="Hazzouri K.M."/>
            <person name="Agren J.A."/>
            <person name="Koenig D."/>
            <person name="Maumus F."/>
            <person name="Guo Y.L."/>
            <person name="Steige K."/>
            <person name="Platts A.E."/>
            <person name="Escobar J.S."/>
            <person name="Newman L.K."/>
            <person name="Wang W."/>
            <person name="Mandakova T."/>
            <person name="Vello E."/>
            <person name="Smith L.M."/>
            <person name="Henz S.R."/>
            <person name="Steffen J."/>
            <person name="Takuno S."/>
            <person name="Brandvain Y."/>
            <person name="Coop G."/>
            <person name="Andolfatto P."/>
            <person name="Hu T.T."/>
            <person name="Blanchette M."/>
            <person name="Clark R.M."/>
            <person name="Quesneville H."/>
            <person name="Nordborg M."/>
            <person name="Gaut B.S."/>
            <person name="Lysak M.A."/>
            <person name="Jenkins J."/>
            <person name="Grimwood J."/>
            <person name="Chapman J."/>
            <person name="Prochnik S."/>
            <person name="Shu S."/>
            <person name="Rokhsar D."/>
            <person name="Schmutz J."/>
            <person name="Weigel D."/>
            <person name="Wright S.I."/>
        </authorList>
    </citation>
    <scope>NUCLEOTIDE SEQUENCE [LARGE SCALE GENOMIC DNA]</scope>
    <source>
        <strain evidence="4">cv. Monte Gargano</strain>
    </source>
</reference>
<dbReference type="GO" id="GO:0016740">
    <property type="term" value="F:transferase activity"/>
    <property type="evidence" value="ECO:0007669"/>
    <property type="project" value="UniProtKB-KW"/>
</dbReference>
<dbReference type="Proteomes" id="UP000029121">
    <property type="component" value="Unassembled WGS sequence"/>
</dbReference>
<evidence type="ECO:0000256" key="2">
    <source>
        <dbReference type="ARBA" id="ARBA00022679"/>
    </source>
</evidence>
<evidence type="ECO:0000313" key="4">
    <source>
        <dbReference type="Proteomes" id="UP000029121"/>
    </source>
</evidence>
<sequence length="451" mass="50042">MSGSLTFKVHRQKPELISPAKPTPREIKLLSDIDEQEGLRFHIPTIFFYRHSTKASDPVAGIRRALAETLVYYYPFAGRLREGPNRKLSVDCTGEGVLFIEAVANVTLVEFEEKDALKPPFPCFEELLFDVEGSTEVLNTPLMLMQVTRLKCGGFIFATRINHAMSDAAGLSLFLKTMCDFAQGYQAPTVAPVWQRHHLSARIPFLVSHVHREYDEMPVISMENDGKGENMVGRSFFFGHREMSAIRRLLPLNLANSSTDMETLTSFLWRDRTIAIRPNPNKEMRLILIVNARNKLKTAPLSPGYYGNAFAFPVAIARARELTEKPLEFALRLAKEAKSSVTEGYMRSLVNLMVTKGRPSFSSDGAYLVSDVRIFADIGFGIWGKPVYGGIGTAGVADFPGASCCVSAEKINGEKGIIVPVCLPEKAMQRFVKELEAVFSSQFSSNGGKAP</sequence>
<keyword evidence="2" id="KW-0808">Transferase</keyword>
<dbReference type="PANTHER" id="PTHR31147">
    <property type="entry name" value="ACYL TRANSFERASE 4"/>
    <property type="match status" value="1"/>
</dbReference>
<dbReference type="OrthoDB" id="1483986at2759"/>
<keyword evidence="4" id="KW-1185">Reference proteome</keyword>
<organism evidence="3 4">
    <name type="scientific">Capsella rubella</name>
    <dbReference type="NCBI Taxonomy" id="81985"/>
    <lineage>
        <taxon>Eukaryota</taxon>
        <taxon>Viridiplantae</taxon>
        <taxon>Streptophyta</taxon>
        <taxon>Embryophyta</taxon>
        <taxon>Tracheophyta</taxon>
        <taxon>Spermatophyta</taxon>
        <taxon>Magnoliopsida</taxon>
        <taxon>eudicotyledons</taxon>
        <taxon>Gunneridae</taxon>
        <taxon>Pentapetalae</taxon>
        <taxon>rosids</taxon>
        <taxon>malvids</taxon>
        <taxon>Brassicales</taxon>
        <taxon>Brassicaceae</taxon>
        <taxon>Camelineae</taxon>
        <taxon>Capsella</taxon>
    </lineage>
</organism>
<dbReference type="EMBL" id="KB870810">
    <property type="protein sequence ID" value="EOA22526.1"/>
    <property type="molecule type" value="Genomic_DNA"/>
</dbReference>
<evidence type="ECO:0000313" key="3">
    <source>
        <dbReference type="EMBL" id="EOA22526.1"/>
    </source>
</evidence>
<gene>
    <name evidence="3" type="ORF">CARUB_v10003180mg</name>
</gene>
<dbReference type="InterPro" id="IPR050898">
    <property type="entry name" value="Plant_acyltransferase"/>
</dbReference>
<dbReference type="KEGG" id="crb:17883284"/>
<dbReference type="eggNOG" id="ENOG502QUSI">
    <property type="taxonomic scope" value="Eukaryota"/>
</dbReference>
<dbReference type="Gene3D" id="3.30.559.10">
    <property type="entry name" value="Chloramphenicol acetyltransferase-like domain"/>
    <property type="match status" value="2"/>
</dbReference>
<dbReference type="AlphaFoldDB" id="R0FKS2"/>
<dbReference type="InterPro" id="IPR023213">
    <property type="entry name" value="CAT-like_dom_sf"/>
</dbReference>
<protein>
    <submittedName>
        <fullName evidence="3">Uncharacterized protein</fullName>
    </submittedName>
</protein>
<dbReference type="STRING" id="81985.R0FKS2"/>
<proteinExistence type="inferred from homology"/>
<evidence type="ECO:0000256" key="1">
    <source>
        <dbReference type="ARBA" id="ARBA00009861"/>
    </source>
</evidence>